<dbReference type="RefSeq" id="WP_018065208.1">
    <property type="nucleotide sequence ID" value="NZ_AQWH01000011.1"/>
</dbReference>
<sequence>MAVQHYHGSCQCGAVDFDVDIELGHTVTCNCSRCKRLGSVLAFAPRENFTLNSGEDSLTEYLFNKHQIHHLFCKTCGIESFAYAAGPDGADMVAVNANCLDGVDPRSLSSQHYDGAAV</sequence>
<evidence type="ECO:0000256" key="2">
    <source>
        <dbReference type="ARBA" id="ARBA00022723"/>
    </source>
</evidence>
<evidence type="ECO:0000256" key="3">
    <source>
        <dbReference type="ARBA" id="ARBA00022833"/>
    </source>
</evidence>
<protein>
    <recommendedName>
        <fullName evidence="4">CENP-V/GFA domain-containing protein</fullName>
    </recommendedName>
</protein>
<dbReference type="AlphaFoldDB" id="A0A1U9YYX5"/>
<dbReference type="OrthoDB" id="9805575at2"/>
<dbReference type="Proteomes" id="UP000191135">
    <property type="component" value="Chromosome"/>
</dbReference>
<organism evidence="5 6">
    <name type="scientific">Martelella mediterranea DSM 17316</name>
    <dbReference type="NCBI Taxonomy" id="1122214"/>
    <lineage>
        <taxon>Bacteria</taxon>
        <taxon>Pseudomonadati</taxon>
        <taxon>Pseudomonadota</taxon>
        <taxon>Alphaproteobacteria</taxon>
        <taxon>Hyphomicrobiales</taxon>
        <taxon>Aurantimonadaceae</taxon>
        <taxon>Martelella</taxon>
    </lineage>
</organism>
<proteinExistence type="inferred from homology"/>
<dbReference type="GO" id="GO:0046872">
    <property type="term" value="F:metal ion binding"/>
    <property type="evidence" value="ECO:0007669"/>
    <property type="project" value="UniProtKB-KW"/>
</dbReference>
<name>A0A1U9YYX5_9HYPH</name>
<dbReference type="EMBL" id="CP020330">
    <property type="protein sequence ID" value="AQZ50646.1"/>
    <property type="molecule type" value="Genomic_DNA"/>
</dbReference>
<dbReference type="InterPro" id="IPR006913">
    <property type="entry name" value="CENP-V/GFA"/>
</dbReference>
<comment type="similarity">
    <text evidence="1">Belongs to the Gfa family.</text>
</comment>
<evidence type="ECO:0000313" key="6">
    <source>
        <dbReference type="Proteomes" id="UP000191135"/>
    </source>
</evidence>
<dbReference type="Gene3D" id="2.170.150.70">
    <property type="match status" value="1"/>
</dbReference>
<keyword evidence="6" id="KW-1185">Reference proteome</keyword>
<dbReference type="InterPro" id="IPR052355">
    <property type="entry name" value="CENP-V-like"/>
</dbReference>
<reference evidence="5 6" key="1">
    <citation type="submission" date="2017-03" db="EMBL/GenBank/DDBJ databases">
        <title>Foreign affairs: Plasmid Transfer between Roseobacters and Rhizobia.</title>
        <authorList>
            <person name="Bartling P."/>
            <person name="Bunk B."/>
            <person name="Overmann J."/>
            <person name="Brinkmann H."/>
            <person name="Petersen J."/>
        </authorList>
    </citation>
    <scope>NUCLEOTIDE SEQUENCE [LARGE SCALE GENOMIC DNA]</scope>
    <source>
        <strain evidence="5 6">MACL11</strain>
    </source>
</reference>
<dbReference type="InterPro" id="IPR011057">
    <property type="entry name" value="Mss4-like_sf"/>
</dbReference>
<dbReference type="GO" id="GO:0016846">
    <property type="term" value="F:carbon-sulfur lyase activity"/>
    <property type="evidence" value="ECO:0007669"/>
    <property type="project" value="InterPro"/>
</dbReference>
<evidence type="ECO:0000259" key="4">
    <source>
        <dbReference type="PROSITE" id="PS51891"/>
    </source>
</evidence>
<dbReference type="SUPFAM" id="SSF51316">
    <property type="entry name" value="Mss4-like"/>
    <property type="match status" value="1"/>
</dbReference>
<dbReference type="Pfam" id="PF04828">
    <property type="entry name" value="GFA"/>
    <property type="match status" value="1"/>
</dbReference>
<dbReference type="PANTHER" id="PTHR28620">
    <property type="entry name" value="CENTROMERE PROTEIN V"/>
    <property type="match status" value="1"/>
</dbReference>
<gene>
    <name evidence="5" type="ORF">Mame_01278</name>
</gene>
<feature type="domain" description="CENP-V/GFA" evidence="4">
    <location>
        <begin position="6"/>
        <end position="114"/>
    </location>
</feature>
<accession>A0A1U9YYX5</accession>
<dbReference type="STRING" id="1122214.Mame_01278"/>
<dbReference type="KEGG" id="mmed:Mame_01278"/>
<dbReference type="eggNOG" id="COG3791">
    <property type="taxonomic scope" value="Bacteria"/>
</dbReference>
<keyword evidence="3" id="KW-0862">Zinc</keyword>
<dbReference type="PANTHER" id="PTHR28620:SF1">
    <property type="entry name" value="CENP-V_GFA DOMAIN-CONTAINING PROTEIN"/>
    <property type="match status" value="1"/>
</dbReference>
<evidence type="ECO:0000256" key="1">
    <source>
        <dbReference type="ARBA" id="ARBA00005495"/>
    </source>
</evidence>
<dbReference type="PROSITE" id="PS51891">
    <property type="entry name" value="CENP_V_GFA"/>
    <property type="match status" value="1"/>
</dbReference>
<keyword evidence="2" id="KW-0479">Metal-binding</keyword>
<evidence type="ECO:0000313" key="5">
    <source>
        <dbReference type="EMBL" id="AQZ50646.1"/>
    </source>
</evidence>